<dbReference type="InterPro" id="IPR027417">
    <property type="entry name" value="P-loop_NTPase"/>
</dbReference>
<feature type="domain" description="CAP-Gly" evidence="13">
    <location>
        <begin position="2366"/>
        <end position="2408"/>
    </location>
</feature>
<dbReference type="SMART" id="SM00240">
    <property type="entry name" value="FHA"/>
    <property type="match status" value="1"/>
</dbReference>
<dbReference type="PROSITE" id="PS50245">
    <property type="entry name" value="CAP_GLY_2"/>
    <property type="match status" value="1"/>
</dbReference>
<feature type="compositionally biased region" description="Polar residues" evidence="11">
    <location>
        <begin position="2437"/>
        <end position="2461"/>
    </location>
</feature>
<dbReference type="InterPro" id="IPR032405">
    <property type="entry name" value="Kinesin_assoc"/>
</dbReference>
<dbReference type="InterPro" id="IPR022140">
    <property type="entry name" value="Kinesin-like_KIF1-typ"/>
</dbReference>
<keyword evidence="5 9" id="KW-0067">ATP-binding</keyword>
<dbReference type="GO" id="GO:0005874">
    <property type="term" value="C:microtubule"/>
    <property type="evidence" value="ECO:0007669"/>
    <property type="project" value="UniProtKB-KW"/>
</dbReference>
<feature type="region of interest" description="Disordered" evidence="11">
    <location>
        <begin position="1850"/>
        <end position="2011"/>
    </location>
</feature>
<feature type="compositionally biased region" description="Polar residues" evidence="11">
    <location>
        <begin position="1625"/>
        <end position="1638"/>
    </location>
</feature>
<feature type="compositionally biased region" description="Basic and acidic residues" evidence="11">
    <location>
        <begin position="1974"/>
        <end position="1988"/>
    </location>
</feature>
<feature type="compositionally biased region" description="Basic and acidic residues" evidence="11">
    <location>
        <begin position="1738"/>
        <end position="1748"/>
    </location>
</feature>
<accession>A0A8J9Z5P7</accession>
<feature type="compositionally biased region" description="Basic and acidic residues" evidence="11">
    <location>
        <begin position="1384"/>
        <end position="1403"/>
    </location>
</feature>
<evidence type="ECO:0000256" key="2">
    <source>
        <dbReference type="ARBA" id="ARBA00022490"/>
    </source>
</evidence>
<comment type="similarity">
    <text evidence="9">Belongs to the TRAFAC class myosin-kinesin ATPase superfamily. Kinesin family.</text>
</comment>
<feature type="compositionally biased region" description="Low complexity" evidence="11">
    <location>
        <begin position="1699"/>
        <end position="1709"/>
    </location>
</feature>
<evidence type="ECO:0000256" key="8">
    <source>
        <dbReference type="ARBA" id="ARBA00023212"/>
    </source>
</evidence>
<dbReference type="CDD" id="cd01365">
    <property type="entry name" value="KISc_KIF1A_KIF1B"/>
    <property type="match status" value="1"/>
</dbReference>
<dbReference type="SUPFAM" id="SSF49879">
    <property type="entry name" value="SMAD/FHA domain"/>
    <property type="match status" value="1"/>
</dbReference>
<gene>
    <name evidence="14" type="primary">KIF13A</name>
    <name evidence="14" type="ORF">BLAG_LOCUS9563</name>
</gene>
<feature type="compositionally biased region" description="Polar residues" evidence="11">
    <location>
        <begin position="2106"/>
        <end position="2115"/>
    </location>
</feature>
<evidence type="ECO:0000313" key="14">
    <source>
        <dbReference type="EMBL" id="CAH1248130.1"/>
    </source>
</evidence>
<dbReference type="InterPro" id="IPR000253">
    <property type="entry name" value="FHA_dom"/>
</dbReference>
<dbReference type="OrthoDB" id="3176171at2759"/>
<evidence type="ECO:0000313" key="15">
    <source>
        <dbReference type="Proteomes" id="UP000838412"/>
    </source>
</evidence>
<feature type="compositionally biased region" description="Low complexity" evidence="11">
    <location>
        <begin position="1596"/>
        <end position="1624"/>
    </location>
</feature>
<sequence length="2471" mass="273986">MGEPTSNVKVAVRVRPMNRRELGLATKCVVDMEGNQTILGHPTTKPGDRKPPKTFAFDYCFWSMDETNTEKFSSQEIVFKSVGADILENAFQGYNACIFAYGQTGSGKSYTMMGTADNGGLIPRLCLSLFDSIVSKSNEMLSFKVEVSYMEIYNEKVRDLLDPGTTKHNLKVREHKILGPYVDGLQILAVTKYEDIEKLMNEGNKSRTVAATSMNEESSRSHAVFNIIVTQTLKDLASGVTGEKVSKVSLVDLAGSERAAKTGAAGERLKEGSNINKSLSTLGLVISTLADQSAGKGHKNKFVPYRDSVLTWLLKDNLGGNSKTAMIATISPALDNYEETLSTLRYADRAKRIVNHAVVNEDPNARIIRELREEVDKLKVQLTEAESLKAPDLKERLVESEKLMKDMTTTWEEKLAKTEKLHQERQQALEKMGISVQTSGIKVEQDKNFLVNLNADPSLNELLVYYLKDHTLVGRPDAPTPQDIQLSGLGIQTEHCIMDLEGEDVYLTPMPEARCCVNGDCVTQKTLLRNGNRIFLGNHHFFRINCPRSGVGSVASTPDVEVSRADYDFAQNEVMMVELMNDPIQNAMKSLESQHEKDKEGALEKQREMYEKKLEMLRQQLSSPVQNKQLPGSESFGGLSHGVSNPNLHPRYTQWVEERDELFRQGLAKLREEIVKANALVREANSLAQELEKMTEFHVTLQIPASNLSPNRKRGIIISEPAIQVKRKGRSTQVWSMEKLENRIIDMRDYYQEVMEQGREIQDMEDREDPFYESQENHNLIGVANVFLECLYHDIRFEYAVPIISQQGEASGRLHVEVVKVAGTIPDRLQADAHSDGSSSESHSSFEIIDQEGEGAPLGGPLTFRLKILEATDLPPSLSHFVFCQYTFWGHSSSVVVPPVINPELPSYRSVKGTTMRFEHSREFTVNVTEEFMDFLENGAWSIEVWGHRSAGFDSTKPGWEVDHVSQKAKSLRDRWGELIRKIELWVEIQELNEQGEYTPVELQVKPEVLTGGVFQLRQGHSRRIQVKVKPVHNSGTLPIICESITSIAVGCVAARSKLQKGLDSYQEDDLNLLRERWSEALMRRRDYLDKQIQQMINKEYKTDNDKEREGSLIDQWVCLTEERNAVLVPAPNSGIPGAPADWSPPHGMEIHIPVLFLDLNADDMSTPGLREGPQAAGVNSILPKEHGTKLFNLPIIKYMEKDELEVCAVASWDSSIHDSINLNRITPSNERVYLITKVTVRLSHPASMELVLRKRVCVNIYKKQGFMASLKKNLDIGQKDMVTACGITYEVVSNIPKASEEIEDRETLAMMAVSGVDNETTEGESYIEKYTKGVSAVESILALDRLRQEVAVKETLAAIGRPLRKVASVPNIQQAMSRLESPGSRDEEYGSHLRLPRSESHGDISSSLPLQLTENHSLPNQHYLHKDMFRPRVKEGSRESLGSPDYPLGSPVGVFPFGSPKAASPMGSKFSKPLRPVLEELNKELTPLLDQEKGDSPQEEEKTPLATEDGAFRFTTSAPVQIPTPKDGSLDVPRSGRFVDEEISLSPIFIRVPFQEPSPQDKAADREKRISLLLDEPITNSPIRIQGEMAPRVSAPAAGLPQQPAPQGSSSSSSSSDSSSSNSTEEGSLSDPTSPTMFLNLHADVQSPPTSTQGQRHMDEKDKPAVGEEVQFDGEVDVWQTSDLDDVHDDEDTDSSDTTDSSNSTDSLDMSDDEDESETMATHSISIPASSSHHNQRQHEENHTREEDFAEFEAYNPTKDLDMSFEGPEQEENAASPPLEQIAKTDLVTPVSDASDDLQRGSTRSVTSSGYGSQAASNLTLADEMILNDGVNGQKGKDVATDLADAAAKISHDKRDTSDSDFEEDSPIQDGASQSEVSPRLQRPNTLPLDSSCKPSEPERTAQESSPTVDDNVEEKERTLDDDMNVVVQSENDDIKEQKRTDQNETEPDESECQGLPTLAASDTQAIENDTQEAERVDSLEDSKTEDNDITEPSEALPITEESLETSEPLTPYQAEPTVVEEQLVEFQELVSETKIQEGPSQAQEEPTEILEADSKGPSELEEELIPEHQEGFDEAPEEERIDEDVPDESEPTEEHNDFQHDQEISTQETSNIVLNDAHPTICLEDPESTEKSEEPTESSNDTSNIAEPAARSAKDELAEQTLCKVDSGYYSPTNTLTRGKNKEEDDVTPTGEQSFFKEEIDSSISNQEVPLSETEDGEKTPTLESVSPHIENSGPASVQASHESADEDEEIPPSADASCKEQMIEDIPKALEPPQLVLPETENSQELTDRTENPEDESNLALLNAAGTSTPDNMSDADDNLSVCSIDSRPDSRRGSVIEVPPWLGVGEYVSVGRDKYGVVKFVGETVFASGMWVGVELDIDTGKNDGEVKGVRYFKCRPNYGIFVRPDKVTQASRRRSTRSRPSPGSTKPLPKGMSSSQGGTSPGQKSSQRPSGSNTLPRTKRKEKANS</sequence>
<dbReference type="PRINTS" id="PR00380">
    <property type="entry name" value="KINESINHEAVY"/>
</dbReference>
<feature type="region of interest" description="Disordered" evidence="11">
    <location>
        <begin position="1377"/>
        <end position="1407"/>
    </location>
</feature>
<dbReference type="GO" id="GO:0007018">
    <property type="term" value="P:microtubule-based movement"/>
    <property type="evidence" value="ECO:0007669"/>
    <property type="project" value="InterPro"/>
</dbReference>
<proteinExistence type="inferred from homology"/>
<feature type="region of interest" description="Disordered" evidence="11">
    <location>
        <begin position="2408"/>
        <end position="2471"/>
    </location>
</feature>
<keyword evidence="15" id="KW-1185">Reference proteome</keyword>
<dbReference type="Pfam" id="PF01302">
    <property type="entry name" value="CAP_GLY"/>
    <property type="match status" value="1"/>
</dbReference>
<dbReference type="InterPro" id="IPR008984">
    <property type="entry name" value="SMAD_FHA_dom_sf"/>
</dbReference>
<feature type="compositionally biased region" description="Low complexity" evidence="11">
    <location>
        <begin position="1720"/>
        <end position="1734"/>
    </location>
</feature>
<keyword evidence="4 9" id="KW-0547">Nucleotide-binding</keyword>
<dbReference type="Pfam" id="PF16183">
    <property type="entry name" value="Kinesin_assoc"/>
    <property type="match status" value="1"/>
</dbReference>
<reference evidence="14" key="1">
    <citation type="submission" date="2022-01" db="EMBL/GenBank/DDBJ databases">
        <authorList>
            <person name="Braso-Vives M."/>
        </authorList>
    </citation>
    <scope>NUCLEOTIDE SEQUENCE</scope>
</reference>
<organism evidence="14 15">
    <name type="scientific">Branchiostoma lanceolatum</name>
    <name type="common">Common lancelet</name>
    <name type="synonym">Amphioxus lanceolatum</name>
    <dbReference type="NCBI Taxonomy" id="7740"/>
    <lineage>
        <taxon>Eukaryota</taxon>
        <taxon>Metazoa</taxon>
        <taxon>Chordata</taxon>
        <taxon>Cephalochordata</taxon>
        <taxon>Leptocardii</taxon>
        <taxon>Amphioxiformes</taxon>
        <taxon>Branchiostomatidae</taxon>
        <taxon>Branchiostoma</taxon>
    </lineage>
</organism>
<feature type="coiled-coil region" evidence="10">
    <location>
        <begin position="667"/>
        <end position="694"/>
    </location>
</feature>
<dbReference type="CDD" id="cd22706">
    <property type="entry name" value="FHA_KIF13"/>
    <property type="match status" value="1"/>
</dbReference>
<protein>
    <submittedName>
        <fullName evidence="14">KIF13A protein</fullName>
    </submittedName>
</protein>
<evidence type="ECO:0000256" key="1">
    <source>
        <dbReference type="ARBA" id="ARBA00004245"/>
    </source>
</evidence>
<feature type="compositionally biased region" description="Acidic residues" evidence="11">
    <location>
        <begin position="1684"/>
        <end position="1698"/>
    </location>
</feature>
<feature type="compositionally biased region" description="Basic and acidic residues" evidence="11">
    <location>
        <begin position="2094"/>
        <end position="2105"/>
    </location>
</feature>
<dbReference type="InterPro" id="IPR036859">
    <property type="entry name" value="CAP-Gly_dom_sf"/>
</dbReference>
<feature type="region of interest" description="Disordered" evidence="11">
    <location>
        <begin position="2281"/>
        <end position="2300"/>
    </location>
</feature>
<dbReference type="InterPro" id="IPR001752">
    <property type="entry name" value="Kinesin_motor_dom"/>
</dbReference>
<dbReference type="SUPFAM" id="SSF74924">
    <property type="entry name" value="Cap-Gly domain"/>
    <property type="match status" value="1"/>
</dbReference>
<dbReference type="SMART" id="SM01052">
    <property type="entry name" value="CAP_GLY"/>
    <property type="match status" value="1"/>
</dbReference>
<dbReference type="Pfam" id="PF00225">
    <property type="entry name" value="Kinesin"/>
    <property type="match status" value="1"/>
</dbReference>
<evidence type="ECO:0000259" key="13">
    <source>
        <dbReference type="PROSITE" id="PS50245"/>
    </source>
</evidence>
<feature type="region of interest" description="Disordered" evidence="11">
    <location>
        <begin position="2031"/>
        <end position="2262"/>
    </location>
</feature>
<evidence type="ECO:0000256" key="3">
    <source>
        <dbReference type="ARBA" id="ARBA00022701"/>
    </source>
</evidence>
<feature type="compositionally biased region" description="Basic and acidic residues" evidence="11">
    <location>
        <begin position="1657"/>
        <end position="1667"/>
    </location>
</feature>
<feature type="compositionally biased region" description="Polar residues" evidence="11">
    <location>
        <begin position="1872"/>
        <end position="1890"/>
    </location>
</feature>
<keyword evidence="8" id="KW-0206">Cytoskeleton</keyword>
<keyword evidence="2" id="KW-0963">Cytoplasm</keyword>
<dbReference type="Gene3D" id="3.40.850.10">
    <property type="entry name" value="Kinesin motor domain"/>
    <property type="match status" value="1"/>
</dbReference>
<feature type="compositionally biased region" description="Acidic residues" evidence="11">
    <location>
        <begin position="2074"/>
        <end position="2093"/>
    </location>
</feature>
<evidence type="ECO:0000256" key="6">
    <source>
        <dbReference type="ARBA" id="ARBA00023054"/>
    </source>
</evidence>
<name>A0A8J9Z5P7_BRALA</name>
<feature type="binding site" evidence="9">
    <location>
        <begin position="102"/>
        <end position="109"/>
    </location>
    <ligand>
        <name>ATP</name>
        <dbReference type="ChEBI" id="CHEBI:30616"/>
    </ligand>
</feature>
<feature type="compositionally biased region" description="Basic residues" evidence="11">
    <location>
        <begin position="2462"/>
        <end position="2471"/>
    </location>
</feature>
<feature type="domain" description="Kinesin motor" evidence="12">
    <location>
        <begin position="7"/>
        <end position="353"/>
    </location>
</feature>
<dbReference type="SUPFAM" id="SSF52540">
    <property type="entry name" value="P-loop containing nucleoside triphosphate hydrolases"/>
    <property type="match status" value="1"/>
</dbReference>
<keyword evidence="7 9" id="KW-0505">Motor protein</keyword>
<feature type="compositionally biased region" description="Basic and acidic residues" evidence="11">
    <location>
        <begin position="1934"/>
        <end position="1944"/>
    </location>
</feature>
<dbReference type="SMART" id="SM00129">
    <property type="entry name" value="KISc"/>
    <property type="match status" value="1"/>
</dbReference>
<keyword evidence="6 10" id="KW-0175">Coiled coil</keyword>
<dbReference type="GO" id="GO:0005524">
    <property type="term" value="F:ATP binding"/>
    <property type="evidence" value="ECO:0007669"/>
    <property type="project" value="UniProtKB-UniRule"/>
</dbReference>
<keyword evidence="3" id="KW-0493">Microtubule</keyword>
<dbReference type="Gene3D" id="2.30.30.190">
    <property type="entry name" value="CAP Gly-rich-like domain"/>
    <property type="match status" value="1"/>
</dbReference>
<dbReference type="GO" id="GO:0003777">
    <property type="term" value="F:microtubule motor activity"/>
    <property type="evidence" value="ECO:0007669"/>
    <property type="project" value="InterPro"/>
</dbReference>
<dbReference type="FunFam" id="3.40.850.10:FF:000010">
    <property type="entry name" value="Kinesin family member 13A"/>
    <property type="match status" value="1"/>
</dbReference>
<dbReference type="PROSITE" id="PS50067">
    <property type="entry name" value="KINESIN_MOTOR_2"/>
    <property type="match status" value="1"/>
</dbReference>
<dbReference type="InterPro" id="IPR000938">
    <property type="entry name" value="CAP-Gly_domain"/>
</dbReference>
<dbReference type="Pfam" id="PF12473">
    <property type="entry name" value="DUF3694"/>
    <property type="match status" value="1"/>
</dbReference>
<dbReference type="Proteomes" id="UP000838412">
    <property type="component" value="Chromosome 16"/>
</dbReference>
<evidence type="ECO:0000256" key="9">
    <source>
        <dbReference type="PROSITE-ProRule" id="PRU00283"/>
    </source>
</evidence>
<evidence type="ECO:0000256" key="7">
    <source>
        <dbReference type="ARBA" id="ARBA00023175"/>
    </source>
</evidence>
<evidence type="ECO:0000256" key="11">
    <source>
        <dbReference type="SAM" id="MobiDB-lite"/>
    </source>
</evidence>
<dbReference type="Pfam" id="PF00498">
    <property type="entry name" value="FHA"/>
    <property type="match status" value="1"/>
</dbReference>
<evidence type="ECO:0000259" key="12">
    <source>
        <dbReference type="PROSITE" id="PS50067"/>
    </source>
</evidence>
<evidence type="ECO:0000256" key="10">
    <source>
        <dbReference type="SAM" id="Coils"/>
    </source>
</evidence>
<dbReference type="InterPro" id="IPR019821">
    <property type="entry name" value="Kinesin_motor_CS"/>
</dbReference>
<dbReference type="Gene3D" id="2.60.200.20">
    <property type="match status" value="1"/>
</dbReference>
<dbReference type="EMBL" id="OV696701">
    <property type="protein sequence ID" value="CAH1248130.1"/>
    <property type="molecule type" value="Genomic_DNA"/>
</dbReference>
<feature type="coiled-coil region" evidence="10">
    <location>
        <begin position="737"/>
        <end position="767"/>
    </location>
</feature>
<feature type="compositionally biased region" description="Low complexity" evidence="11">
    <location>
        <begin position="1998"/>
        <end position="2011"/>
    </location>
</feature>
<dbReference type="InterPro" id="IPR022164">
    <property type="entry name" value="Kinesin-like"/>
</dbReference>
<feature type="compositionally biased region" description="Polar residues" evidence="11">
    <location>
        <begin position="1801"/>
        <end position="1817"/>
    </location>
</feature>
<dbReference type="InterPro" id="IPR036961">
    <property type="entry name" value="Kinesin_motor_dom_sf"/>
</dbReference>
<dbReference type="PANTHER" id="PTHR47117">
    <property type="entry name" value="STAR-RELATED LIPID TRANSFER PROTEIN 9"/>
    <property type="match status" value="1"/>
</dbReference>
<evidence type="ECO:0000256" key="5">
    <source>
        <dbReference type="ARBA" id="ARBA00022840"/>
    </source>
</evidence>
<dbReference type="Pfam" id="PF12423">
    <property type="entry name" value="KIF1B"/>
    <property type="match status" value="1"/>
</dbReference>
<dbReference type="Gene3D" id="6.10.250.2520">
    <property type="match status" value="1"/>
</dbReference>
<dbReference type="GO" id="GO:0008017">
    <property type="term" value="F:microtubule binding"/>
    <property type="evidence" value="ECO:0007669"/>
    <property type="project" value="InterPro"/>
</dbReference>
<comment type="subcellular location">
    <subcellularLocation>
        <location evidence="1">Cytoplasm</location>
        <location evidence="1">Cytoskeleton</location>
    </subcellularLocation>
</comment>
<evidence type="ECO:0000256" key="4">
    <source>
        <dbReference type="ARBA" id="ARBA00022741"/>
    </source>
</evidence>
<feature type="compositionally biased region" description="Acidic residues" evidence="11">
    <location>
        <begin position="1710"/>
        <end position="1719"/>
    </location>
</feature>
<feature type="region of interest" description="Disordered" evidence="11">
    <location>
        <begin position="1553"/>
        <end position="1817"/>
    </location>
</feature>
<dbReference type="PROSITE" id="PS00411">
    <property type="entry name" value="KINESIN_MOTOR_1"/>
    <property type="match status" value="1"/>
</dbReference>